<evidence type="ECO:0000256" key="1">
    <source>
        <dbReference type="ARBA" id="ARBA00004141"/>
    </source>
</evidence>
<evidence type="ECO:0000256" key="8">
    <source>
        <dbReference type="SAM" id="Phobius"/>
    </source>
</evidence>
<dbReference type="InterPro" id="IPR000537">
    <property type="entry name" value="UbiA_prenyltransferase"/>
</dbReference>
<dbReference type="EMBL" id="JBHSMC010000001">
    <property type="protein sequence ID" value="MFC5463398.1"/>
    <property type="molecule type" value="Genomic_DNA"/>
</dbReference>
<dbReference type="EC" id="2.5.1.74" evidence="9"/>
<dbReference type="NCBIfam" id="NF009926">
    <property type="entry name" value="PRK13387.1"/>
    <property type="match status" value="1"/>
</dbReference>
<dbReference type="Pfam" id="PF01040">
    <property type="entry name" value="UbiA"/>
    <property type="match status" value="1"/>
</dbReference>
<feature type="transmembrane region" description="Helical" evidence="8">
    <location>
        <begin position="115"/>
        <end position="132"/>
    </location>
</feature>
<proteinExistence type="predicted"/>
<feature type="transmembrane region" description="Helical" evidence="8">
    <location>
        <begin position="12"/>
        <end position="30"/>
    </location>
</feature>
<feature type="transmembrane region" description="Helical" evidence="8">
    <location>
        <begin position="287"/>
        <end position="312"/>
    </location>
</feature>
<comment type="caution">
    <text evidence="9">The sequence shown here is derived from an EMBL/GenBank/DDBJ whole genome shotgun (WGS) entry which is preliminary data.</text>
</comment>
<dbReference type="NCBIfam" id="NF004752">
    <property type="entry name" value="PRK06080.1-4"/>
    <property type="match status" value="1"/>
</dbReference>
<evidence type="ECO:0000256" key="7">
    <source>
        <dbReference type="ARBA" id="ARBA00023136"/>
    </source>
</evidence>
<name>A0ABW0LCE4_9BACI</name>
<keyword evidence="10" id="KW-1185">Reference proteome</keyword>
<evidence type="ECO:0000256" key="5">
    <source>
        <dbReference type="ARBA" id="ARBA00022692"/>
    </source>
</evidence>
<dbReference type="RefSeq" id="WP_382346798.1">
    <property type="nucleotide sequence ID" value="NZ_JBHSMC010000001.1"/>
</dbReference>
<comment type="subcellular location">
    <subcellularLocation>
        <location evidence="1">Membrane</location>
        <topology evidence="1">Multi-pass membrane protein</topology>
    </subcellularLocation>
</comment>
<keyword evidence="3" id="KW-0474">Menaquinone biosynthesis</keyword>
<keyword evidence="7 8" id="KW-0472">Membrane</keyword>
<evidence type="ECO:0000313" key="9">
    <source>
        <dbReference type="EMBL" id="MFC5463398.1"/>
    </source>
</evidence>
<dbReference type="Gene3D" id="1.10.357.140">
    <property type="entry name" value="UbiA prenyltransferase"/>
    <property type="match status" value="1"/>
</dbReference>
<feature type="transmembrane region" description="Helical" evidence="8">
    <location>
        <begin position="144"/>
        <end position="163"/>
    </location>
</feature>
<keyword evidence="5 8" id="KW-0812">Transmembrane</keyword>
<sequence>MSIRTFFKLVEIQTKLASLFPFAVGLLFVIYKFGELKPLNTIIFFCSMFIFDLTTTAINNYMDYKKASSKEYRNEKNIIGVKDISERLVRNTIITLLAIATMLGIWLVWRTDITVLFIGILCFAIGIFYTYGPIPLSRMPLGELFSGVTMGLGITFLTVYINAFDKGIVNVFFNGAISTVQVNYMSLMEIIWISLPCVFTIANVMLANNICDLEEDVINKRYTLPYYIGKRNAIILFDILYIASFIAIITAVLFKVLPVMMLFSLLVILPVYQHCRKFKGKQVKAETFVLAVKNLVLVNGSFVTMMILALLIV</sequence>
<evidence type="ECO:0000256" key="3">
    <source>
        <dbReference type="ARBA" id="ARBA00022428"/>
    </source>
</evidence>
<reference evidence="10" key="1">
    <citation type="journal article" date="2019" name="Int. J. Syst. Evol. Microbiol.">
        <title>The Global Catalogue of Microorganisms (GCM) 10K type strain sequencing project: providing services to taxonomists for standard genome sequencing and annotation.</title>
        <authorList>
            <consortium name="The Broad Institute Genomics Platform"/>
            <consortium name="The Broad Institute Genome Sequencing Center for Infectious Disease"/>
            <person name="Wu L."/>
            <person name="Ma J."/>
        </authorList>
    </citation>
    <scope>NUCLEOTIDE SEQUENCE [LARGE SCALE GENOMIC DNA]</scope>
    <source>
        <strain evidence="10">CGMCC 1.12237</strain>
    </source>
</reference>
<accession>A0ABW0LCE4</accession>
<feature type="transmembrane region" description="Helical" evidence="8">
    <location>
        <begin position="190"/>
        <end position="211"/>
    </location>
</feature>
<dbReference type="InterPro" id="IPR026046">
    <property type="entry name" value="UBIAD1"/>
</dbReference>
<dbReference type="GO" id="GO:0046428">
    <property type="term" value="F:1,4-dihydroxy-2-naphthoate polyprenyltransferase activity"/>
    <property type="evidence" value="ECO:0007669"/>
    <property type="project" value="UniProtKB-EC"/>
</dbReference>
<feature type="transmembrane region" description="Helical" evidence="8">
    <location>
        <begin position="42"/>
        <end position="62"/>
    </location>
</feature>
<dbReference type="PANTHER" id="PTHR13929:SF0">
    <property type="entry name" value="UBIA PRENYLTRANSFERASE DOMAIN-CONTAINING PROTEIN 1"/>
    <property type="match status" value="1"/>
</dbReference>
<evidence type="ECO:0000313" key="10">
    <source>
        <dbReference type="Proteomes" id="UP001596147"/>
    </source>
</evidence>
<keyword evidence="6 8" id="KW-1133">Transmembrane helix</keyword>
<dbReference type="InterPro" id="IPR044878">
    <property type="entry name" value="UbiA_sf"/>
</dbReference>
<evidence type="ECO:0000256" key="4">
    <source>
        <dbReference type="ARBA" id="ARBA00022679"/>
    </source>
</evidence>
<evidence type="ECO:0000256" key="2">
    <source>
        <dbReference type="ARBA" id="ARBA00004863"/>
    </source>
</evidence>
<dbReference type="PIRSF" id="PIRSF005355">
    <property type="entry name" value="UBIAD1"/>
    <property type="match status" value="1"/>
</dbReference>
<dbReference type="CDD" id="cd13962">
    <property type="entry name" value="PT_UbiA_UBIAD1"/>
    <property type="match status" value="1"/>
</dbReference>
<protein>
    <submittedName>
        <fullName evidence="9">1,4-dihydroxy-2-naphthoate polyprenyltransferase</fullName>
        <ecNumber evidence="9">2.5.1.74</ecNumber>
    </submittedName>
</protein>
<gene>
    <name evidence="9" type="primary">menA</name>
    <name evidence="9" type="ORF">ACFPM4_01385</name>
</gene>
<feature type="transmembrane region" description="Helical" evidence="8">
    <location>
        <begin position="232"/>
        <end position="253"/>
    </location>
</feature>
<feature type="transmembrane region" description="Helical" evidence="8">
    <location>
        <begin position="259"/>
        <end position="275"/>
    </location>
</feature>
<evidence type="ECO:0000256" key="6">
    <source>
        <dbReference type="ARBA" id="ARBA00022989"/>
    </source>
</evidence>
<keyword evidence="4 9" id="KW-0808">Transferase</keyword>
<feature type="transmembrane region" description="Helical" evidence="8">
    <location>
        <begin position="88"/>
        <end position="109"/>
    </location>
</feature>
<organism evidence="9 10">
    <name type="scientific">Lederbergia graminis</name>
    <dbReference type="NCBI Taxonomy" id="735518"/>
    <lineage>
        <taxon>Bacteria</taxon>
        <taxon>Bacillati</taxon>
        <taxon>Bacillota</taxon>
        <taxon>Bacilli</taxon>
        <taxon>Bacillales</taxon>
        <taxon>Bacillaceae</taxon>
        <taxon>Lederbergia</taxon>
    </lineage>
</organism>
<dbReference type="PANTHER" id="PTHR13929">
    <property type="entry name" value="1,4-DIHYDROXY-2-NAPHTHOATE OCTAPRENYLTRANSFERASE"/>
    <property type="match status" value="1"/>
</dbReference>
<comment type="pathway">
    <text evidence="2">Quinol/quinone metabolism; menaquinone biosynthesis.</text>
</comment>
<dbReference type="Proteomes" id="UP001596147">
    <property type="component" value="Unassembled WGS sequence"/>
</dbReference>